<proteinExistence type="inferred from homology"/>
<keyword evidence="6" id="KW-0378">Hydrolase</keyword>
<dbReference type="AlphaFoldDB" id="A0A7R8X567"/>
<evidence type="ECO:0000256" key="9">
    <source>
        <dbReference type="ARBA" id="ARBA00066187"/>
    </source>
</evidence>
<keyword evidence="18" id="KW-1185">Reference proteome</keyword>
<keyword evidence="7" id="KW-0234">DNA repair</keyword>
<keyword evidence="5" id="KW-0227">DNA damage</keyword>
<keyword evidence="15" id="KW-0472">Membrane</keyword>
<keyword evidence="15" id="KW-0812">Transmembrane</keyword>
<dbReference type="Pfam" id="PF25473">
    <property type="entry name" value="MXRA7_helical"/>
    <property type="match status" value="1"/>
</dbReference>
<evidence type="ECO:0000313" key="17">
    <source>
        <dbReference type="EMBL" id="CAD7241138.1"/>
    </source>
</evidence>
<feature type="region of interest" description="Disordered" evidence="14">
    <location>
        <begin position="321"/>
        <end position="351"/>
    </location>
</feature>
<dbReference type="PANTHER" id="PTHR10429">
    <property type="entry name" value="DNA-3-METHYLADENINE GLYCOSYLASE"/>
    <property type="match status" value="1"/>
</dbReference>
<sequence length="416" mass="46402">MAQEKVLAKSSYFMNSCPESRESLESQAKANFLGSTPEEASRASVMGLGAICRHANKLLGDFYNQACMDLAKALLGKVLVRKLGDQVLKGKIVETECYLGGDDKASHSYNGKRTERNAPMFMKPGTSYVYRIYGMYNCFNISSTENRGFHEQSGLDEFYLIGDGAAVLIRSLEPLEGQETMQQLREKKRKPESIRKKLKDFELCNGPSKLCISMNLEKTTCNGQDLANWPALWIEDSENVREDCIVACKRIGIDSCGPEWADKPLRFYILGNRSVSVPYPYLTSLHLPSPELAWCYVNNCLILSILAIALTLVLYKSKDDHKSHPSSNLTGADAGDILSDSPSADSSPLVEGLRSQKVRSTYKTIAASLTADEAEEERRAESTQLNHIFGLLKKEEKKFGIQSLEDLKHQLHLYKA</sequence>
<dbReference type="FunFam" id="3.10.300.10:FF:000001">
    <property type="entry name" value="Putative 3-methyladenine DNA glycosylase"/>
    <property type="match status" value="1"/>
</dbReference>
<dbReference type="GO" id="GO:0003677">
    <property type="term" value="F:DNA binding"/>
    <property type="evidence" value="ECO:0007669"/>
    <property type="project" value="InterPro"/>
</dbReference>
<dbReference type="NCBIfam" id="TIGR00567">
    <property type="entry name" value="3mg"/>
    <property type="match status" value="1"/>
</dbReference>
<evidence type="ECO:0000256" key="5">
    <source>
        <dbReference type="ARBA" id="ARBA00022763"/>
    </source>
</evidence>
<dbReference type="InterPro" id="IPR057534">
    <property type="entry name" value="MXRA7_helical"/>
</dbReference>
<dbReference type="GO" id="GO:0003905">
    <property type="term" value="F:alkylbase DNA N-glycosylase activity"/>
    <property type="evidence" value="ECO:0007669"/>
    <property type="project" value="UniProtKB-EC"/>
</dbReference>
<dbReference type="InterPro" id="IPR036995">
    <property type="entry name" value="MPG_sf"/>
</dbReference>
<keyword evidence="15" id="KW-1133">Transmembrane helix</keyword>
<name>A0A7R8X567_9CRUS</name>
<evidence type="ECO:0000256" key="6">
    <source>
        <dbReference type="ARBA" id="ARBA00022801"/>
    </source>
</evidence>
<feature type="domain" description="Matrix-remodeling-associated protein 7 helical" evidence="16">
    <location>
        <begin position="355"/>
        <end position="415"/>
    </location>
</feature>
<dbReference type="EMBL" id="CAJPEV010000100">
    <property type="protein sequence ID" value="CAG0880565.1"/>
    <property type="molecule type" value="Genomic_DNA"/>
</dbReference>
<dbReference type="EMBL" id="LR899617">
    <property type="protein sequence ID" value="CAD7241138.1"/>
    <property type="molecule type" value="Genomic_DNA"/>
</dbReference>
<evidence type="ECO:0000256" key="2">
    <source>
        <dbReference type="ARBA" id="ARBA00002421"/>
    </source>
</evidence>
<dbReference type="SUPFAM" id="SSF50486">
    <property type="entry name" value="FMT C-terminal domain-like"/>
    <property type="match status" value="1"/>
</dbReference>
<evidence type="ECO:0000256" key="12">
    <source>
        <dbReference type="ARBA" id="ARBA00078171"/>
    </source>
</evidence>
<evidence type="ECO:0000256" key="4">
    <source>
        <dbReference type="ARBA" id="ARBA00012000"/>
    </source>
</evidence>
<dbReference type="OrthoDB" id="6353017at2759"/>
<evidence type="ECO:0000256" key="14">
    <source>
        <dbReference type="SAM" id="MobiDB-lite"/>
    </source>
</evidence>
<evidence type="ECO:0000256" key="7">
    <source>
        <dbReference type="ARBA" id="ARBA00023204"/>
    </source>
</evidence>
<organism evidence="17">
    <name type="scientific">Darwinula stevensoni</name>
    <dbReference type="NCBI Taxonomy" id="69355"/>
    <lineage>
        <taxon>Eukaryota</taxon>
        <taxon>Metazoa</taxon>
        <taxon>Ecdysozoa</taxon>
        <taxon>Arthropoda</taxon>
        <taxon>Crustacea</taxon>
        <taxon>Oligostraca</taxon>
        <taxon>Ostracoda</taxon>
        <taxon>Podocopa</taxon>
        <taxon>Podocopida</taxon>
        <taxon>Darwinulocopina</taxon>
        <taxon>Darwinuloidea</taxon>
        <taxon>Darwinulidae</taxon>
        <taxon>Darwinula</taxon>
    </lineage>
</organism>
<evidence type="ECO:0000259" key="16">
    <source>
        <dbReference type="Pfam" id="PF25473"/>
    </source>
</evidence>
<dbReference type="InterPro" id="IPR011034">
    <property type="entry name" value="Formyl_transferase-like_C_sf"/>
</dbReference>
<reference evidence="17" key="1">
    <citation type="submission" date="2020-11" db="EMBL/GenBank/DDBJ databases">
        <authorList>
            <person name="Tran Van P."/>
        </authorList>
    </citation>
    <scope>NUCLEOTIDE SEQUENCE</scope>
</reference>
<evidence type="ECO:0000256" key="13">
    <source>
        <dbReference type="ARBA" id="ARBA00082988"/>
    </source>
</evidence>
<evidence type="ECO:0000256" key="3">
    <source>
        <dbReference type="ARBA" id="ARBA00009232"/>
    </source>
</evidence>
<dbReference type="CDD" id="cd00540">
    <property type="entry name" value="AAG"/>
    <property type="match status" value="1"/>
</dbReference>
<dbReference type="InterPro" id="IPR003180">
    <property type="entry name" value="MPG"/>
</dbReference>
<comment type="catalytic activity">
    <reaction evidence="1">
        <text>Hydrolysis of alkylated DNA, releasing 3-methyladenine, 3-methylguanine, 7-methylguanine and 7-methyladenine.</text>
        <dbReference type="EC" id="3.2.2.21"/>
    </reaction>
</comment>
<evidence type="ECO:0000256" key="8">
    <source>
        <dbReference type="ARBA" id="ARBA00033426"/>
    </source>
</evidence>
<evidence type="ECO:0000256" key="15">
    <source>
        <dbReference type="SAM" id="Phobius"/>
    </source>
</evidence>
<comment type="function">
    <text evidence="2">Hydrolysis of the deoxyribose N-glycosidic bond to excise 3-methyladenine, and 7-methylguanine from the damaged DNA polymer formed by alkylation lesions.</text>
</comment>
<dbReference type="PANTHER" id="PTHR10429:SF0">
    <property type="entry name" value="DNA-3-METHYLADENINE GLYCOSYLASE"/>
    <property type="match status" value="1"/>
</dbReference>
<dbReference type="EC" id="3.2.2.21" evidence="4"/>
<dbReference type="Pfam" id="PF02245">
    <property type="entry name" value="Pur_DNA_glyco"/>
    <property type="match status" value="1"/>
</dbReference>
<feature type="transmembrane region" description="Helical" evidence="15">
    <location>
        <begin position="296"/>
        <end position="315"/>
    </location>
</feature>
<dbReference type="Proteomes" id="UP000677054">
    <property type="component" value="Unassembled WGS sequence"/>
</dbReference>
<dbReference type="HAMAP" id="MF_00527">
    <property type="entry name" value="3MGH"/>
    <property type="match status" value="1"/>
</dbReference>
<evidence type="ECO:0000256" key="11">
    <source>
        <dbReference type="ARBA" id="ARBA00076879"/>
    </source>
</evidence>
<dbReference type="Gene3D" id="3.10.300.10">
    <property type="entry name" value="Methylpurine-DNA glycosylase (MPG)"/>
    <property type="match status" value="1"/>
</dbReference>
<evidence type="ECO:0000313" key="18">
    <source>
        <dbReference type="Proteomes" id="UP000677054"/>
    </source>
</evidence>
<evidence type="ECO:0000256" key="1">
    <source>
        <dbReference type="ARBA" id="ARBA00000086"/>
    </source>
</evidence>
<protein>
    <recommendedName>
        <fullName evidence="10">DNA-3-methyladenine glycosylase</fullName>
        <ecNumber evidence="4">3.2.2.21</ecNumber>
    </recommendedName>
    <alternativeName>
        <fullName evidence="11">3-alkyladenine DNA glycosylase</fullName>
    </alternativeName>
    <alternativeName>
        <fullName evidence="8">3-methyladenine DNA glycosidase</fullName>
    </alternativeName>
    <alternativeName>
        <fullName evidence="13">ADPG</fullName>
    </alternativeName>
    <alternativeName>
        <fullName evidence="12">N-methylpurine-DNA glycosylase</fullName>
    </alternativeName>
</protein>
<dbReference type="GO" id="GO:0006284">
    <property type="term" value="P:base-excision repair"/>
    <property type="evidence" value="ECO:0007669"/>
    <property type="project" value="InterPro"/>
</dbReference>
<gene>
    <name evidence="17" type="ORF">DSTB1V02_LOCUS1139</name>
</gene>
<accession>A0A7R8X567</accession>
<comment type="similarity">
    <text evidence="3">Belongs to the DNA glycosylase MPG family.</text>
</comment>
<feature type="compositionally biased region" description="Low complexity" evidence="14">
    <location>
        <begin position="338"/>
        <end position="349"/>
    </location>
</feature>
<comment type="subunit">
    <text evidence="9">Binds MBD1. Binds SSBP1.</text>
</comment>
<evidence type="ECO:0000256" key="10">
    <source>
        <dbReference type="ARBA" id="ARBA00068926"/>
    </source>
</evidence>